<dbReference type="InterPro" id="IPR044925">
    <property type="entry name" value="His-Me_finger_sf"/>
</dbReference>
<reference evidence="2 3" key="1">
    <citation type="submission" date="2022-05" db="EMBL/GenBank/DDBJ databases">
        <authorList>
            <consortium name="Genoscope - CEA"/>
            <person name="William W."/>
        </authorList>
    </citation>
    <scope>NUCLEOTIDE SEQUENCE [LARGE SCALE GENOMIC DNA]</scope>
</reference>
<protein>
    <recommendedName>
        <fullName evidence="1">HNH nuclease domain-containing protein</fullName>
    </recommendedName>
</protein>
<sequence length="163" mass="19039">MNRKKILNGGKKFYIHPTFSNYSASKDGEILNGYYQFKISDKELIKPKNYYIHRFEWECVKGDIPEGFVIDHIDSVKTNNKIENLQLLTDSENIRKGNSKPIVSFKIKNNKQKNYESITSASLELDISFSIISNICRKVNYYKTVISKKDGDRYTFEFLEKNA</sequence>
<comment type="caution">
    <text evidence="2">The sequence shown here is derived from an EMBL/GenBank/DDBJ whole genome shotgun (WGS) entry which is preliminary data.</text>
</comment>
<gene>
    <name evidence="2" type="ORF">PEVE_00008857</name>
</gene>
<evidence type="ECO:0000313" key="2">
    <source>
        <dbReference type="EMBL" id="CAH3173078.1"/>
    </source>
</evidence>
<accession>A0ABN8R187</accession>
<evidence type="ECO:0000259" key="1">
    <source>
        <dbReference type="SMART" id="SM00507"/>
    </source>
</evidence>
<dbReference type="InterPro" id="IPR003615">
    <property type="entry name" value="HNH_nuc"/>
</dbReference>
<dbReference type="SUPFAM" id="SSF54060">
    <property type="entry name" value="His-Me finger endonucleases"/>
    <property type="match status" value="1"/>
</dbReference>
<name>A0ABN8R187_9CNID</name>
<evidence type="ECO:0000313" key="3">
    <source>
        <dbReference type="Proteomes" id="UP001159427"/>
    </source>
</evidence>
<dbReference type="Pfam" id="PF13392">
    <property type="entry name" value="HNH_3"/>
    <property type="match status" value="1"/>
</dbReference>
<proteinExistence type="predicted"/>
<dbReference type="Proteomes" id="UP001159427">
    <property type="component" value="Unassembled WGS sequence"/>
</dbReference>
<keyword evidence="3" id="KW-1185">Reference proteome</keyword>
<organism evidence="2 3">
    <name type="scientific">Porites evermanni</name>
    <dbReference type="NCBI Taxonomy" id="104178"/>
    <lineage>
        <taxon>Eukaryota</taxon>
        <taxon>Metazoa</taxon>
        <taxon>Cnidaria</taxon>
        <taxon>Anthozoa</taxon>
        <taxon>Hexacorallia</taxon>
        <taxon>Scleractinia</taxon>
        <taxon>Fungiina</taxon>
        <taxon>Poritidae</taxon>
        <taxon>Porites</taxon>
    </lineage>
</organism>
<dbReference type="Gene3D" id="3.90.75.20">
    <property type="match status" value="1"/>
</dbReference>
<dbReference type="EMBL" id="CALNXI010001602">
    <property type="protein sequence ID" value="CAH3173078.1"/>
    <property type="molecule type" value="Genomic_DNA"/>
</dbReference>
<feature type="domain" description="HNH nuclease" evidence="1">
    <location>
        <begin position="46"/>
        <end position="94"/>
    </location>
</feature>
<dbReference type="SMART" id="SM00507">
    <property type="entry name" value="HNHc"/>
    <property type="match status" value="1"/>
</dbReference>